<protein>
    <submittedName>
        <fullName evidence="2">Uncharacterized protein</fullName>
    </submittedName>
</protein>
<evidence type="ECO:0000256" key="1">
    <source>
        <dbReference type="SAM" id="MobiDB-lite"/>
    </source>
</evidence>
<name>A0A328AVN1_9CAUL</name>
<dbReference type="Proteomes" id="UP000249725">
    <property type="component" value="Unassembled WGS sequence"/>
</dbReference>
<comment type="caution">
    <text evidence="2">The sequence shown here is derived from an EMBL/GenBank/DDBJ whole genome shotgun (WGS) entry which is preliminary data.</text>
</comment>
<gene>
    <name evidence="2" type="ORF">DJ018_07995</name>
</gene>
<dbReference type="AlphaFoldDB" id="A0A328AVN1"/>
<evidence type="ECO:0000313" key="2">
    <source>
        <dbReference type="EMBL" id="RAK58285.1"/>
    </source>
</evidence>
<keyword evidence="3" id="KW-1185">Reference proteome</keyword>
<feature type="compositionally biased region" description="Basic and acidic residues" evidence="1">
    <location>
        <begin position="59"/>
        <end position="75"/>
    </location>
</feature>
<dbReference type="OrthoDB" id="7207160at2"/>
<feature type="region of interest" description="Disordered" evidence="1">
    <location>
        <begin position="34"/>
        <end position="75"/>
    </location>
</feature>
<organism evidence="2 3">
    <name type="scientific">Phenylobacterium deserti</name>
    <dbReference type="NCBI Taxonomy" id="1914756"/>
    <lineage>
        <taxon>Bacteria</taxon>
        <taxon>Pseudomonadati</taxon>
        <taxon>Pseudomonadota</taxon>
        <taxon>Alphaproteobacteria</taxon>
        <taxon>Caulobacterales</taxon>
        <taxon>Caulobacteraceae</taxon>
        <taxon>Phenylobacterium</taxon>
    </lineage>
</organism>
<evidence type="ECO:0000313" key="3">
    <source>
        <dbReference type="Proteomes" id="UP000249725"/>
    </source>
</evidence>
<sequence length="75" mass="7890">MPVPVDAPRTVHEPEPVAPAAAVFAAQLLGQDGQKRGLKAGPQAIDTAQTSYNRAEWSGAKDRRAPKGAKAKTEI</sequence>
<accession>A0A328AVN1</accession>
<reference evidence="3" key="1">
    <citation type="submission" date="2018-05" db="EMBL/GenBank/DDBJ databases">
        <authorList>
            <person name="Li X."/>
        </authorList>
    </citation>
    <scope>NUCLEOTIDE SEQUENCE [LARGE SCALE GENOMIC DNA]</scope>
    <source>
        <strain evidence="3">YIM 73061</strain>
    </source>
</reference>
<proteinExistence type="predicted"/>
<dbReference type="EMBL" id="QFYR01000001">
    <property type="protein sequence ID" value="RAK58285.1"/>
    <property type="molecule type" value="Genomic_DNA"/>
</dbReference>